<keyword evidence="1" id="KW-0812">Transmembrane</keyword>
<evidence type="ECO:0000313" key="2">
    <source>
        <dbReference type="EMBL" id="MBS7813196.1"/>
    </source>
</evidence>
<keyword evidence="3" id="KW-1185">Reference proteome</keyword>
<keyword evidence="1" id="KW-1133">Transmembrane helix</keyword>
<reference evidence="2 3" key="1">
    <citation type="submission" date="2021-05" db="EMBL/GenBank/DDBJ databases">
        <title>Roseococcus sp. XZZS9, whole genome shotgun sequencing project.</title>
        <authorList>
            <person name="Zhao G."/>
            <person name="Shen L."/>
        </authorList>
    </citation>
    <scope>NUCLEOTIDE SEQUENCE [LARGE SCALE GENOMIC DNA]</scope>
    <source>
        <strain evidence="2 3">XZZS9</strain>
    </source>
</reference>
<proteinExistence type="predicted"/>
<protein>
    <submittedName>
        <fullName evidence="2">Uncharacterized protein</fullName>
    </submittedName>
</protein>
<gene>
    <name evidence="2" type="ORF">KHU32_19780</name>
</gene>
<keyword evidence="1" id="KW-0472">Membrane</keyword>
<organism evidence="2 3">
    <name type="scientific">Roseococcus pinisoli</name>
    <dbReference type="NCBI Taxonomy" id="2835040"/>
    <lineage>
        <taxon>Bacteria</taxon>
        <taxon>Pseudomonadati</taxon>
        <taxon>Pseudomonadota</taxon>
        <taxon>Alphaproteobacteria</taxon>
        <taxon>Acetobacterales</taxon>
        <taxon>Roseomonadaceae</taxon>
        <taxon>Roseococcus</taxon>
    </lineage>
</organism>
<dbReference type="EMBL" id="JAHCDA010000004">
    <property type="protein sequence ID" value="MBS7813196.1"/>
    <property type="molecule type" value="Genomic_DNA"/>
</dbReference>
<evidence type="ECO:0000256" key="1">
    <source>
        <dbReference type="SAM" id="Phobius"/>
    </source>
</evidence>
<accession>A0ABS5QHL0</accession>
<evidence type="ECO:0000313" key="3">
    <source>
        <dbReference type="Proteomes" id="UP000766336"/>
    </source>
</evidence>
<name>A0ABS5QHL0_9PROT</name>
<dbReference type="Proteomes" id="UP000766336">
    <property type="component" value="Unassembled WGS sequence"/>
</dbReference>
<sequence length="94" mass="10188">MEYRIRSPRPFPCLIAAEQMAPGGLGPYDMRPAWRGAAPTRIAEDEPEDGRLLRIALLPLASWCVGAFLDLPMGQMLGLFLASAAAAGAMAFRR</sequence>
<dbReference type="RefSeq" id="WP_213671891.1">
    <property type="nucleotide sequence ID" value="NZ_JAHCDA010000004.1"/>
</dbReference>
<feature type="transmembrane region" description="Helical" evidence="1">
    <location>
        <begin position="51"/>
        <end position="69"/>
    </location>
</feature>
<feature type="transmembrane region" description="Helical" evidence="1">
    <location>
        <begin position="75"/>
        <end position="92"/>
    </location>
</feature>
<comment type="caution">
    <text evidence="2">The sequence shown here is derived from an EMBL/GenBank/DDBJ whole genome shotgun (WGS) entry which is preliminary data.</text>
</comment>